<proteinExistence type="predicted"/>
<evidence type="ECO:0000313" key="3">
    <source>
        <dbReference type="Proteomes" id="UP000177067"/>
    </source>
</evidence>
<feature type="transmembrane region" description="Helical" evidence="1">
    <location>
        <begin position="128"/>
        <end position="146"/>
    </location>
</feature>
<feature type="transmembrane region" description="Helical" evidence="1">
    <location>
        <begin position="166"/>
        <end position="187"/>
    </location>
</feature>
<feature type="transmembrane region" description="Helical" evidence="1">
    <location>
        <begin position="72"/>
        <end position="96"/>
    </location>
</feature>
<gene>
    <name evidence="2" type="ORF">A2725_03150</name>
</gene>
<comment type="caution">
    <text evidence="2">The sequence shown here is derived from an EMBL/GenBank/DDBJ whole genome shotgun (WGS) entry which is preliminary data.</text>
</comment>
<sequence>MWNWIKKYPYSLIFILSIILAIILYFLGIIDLIVLTLGPLGYIGAFLAGMFFSTSFGGAIGALFLLDLGATLNPYLVIILGGLGAMSMDLLIYKLIKDHLFQEIKIGLAFLVTNKNREKLELISRKRFFLWGVPFLASFFIASPLPDEIGVSLFSIINFKPKYLSVITFILNTLGIFIIVMLGHSVINLNQL</sequence>
<evidence type="ECO:0008006" key="4">
    <source>
        <dbReference type="Google" id="ProtNLM"/>
    </source>
</evidence>
<accession>A0A1F6LH60</accession>
<evidence type="ECO:0000256" key="1">
    <source>
        <dbReference type="SAM" id="Phobius"/>
    </source>
</evidence>
<feature type="transmembrane region" description="Helical" evidence="1">
    <location>
        <begin position="12"/>
        <end position="35"/>
    </location>
</feature>
<dbReference type="Proteomes" id="UP000177067">
    <property type="component" value="Unassembled WGS sequence"/>
</dbReference>
<protein>
    <recommendedName>
        <fullName evidence="4">TVP38/TMEM64 family membrane protein</fullName>
    </recommendedName>
</protein>
<keyword evidence="1" id="KW-1133">Transmembrane helix</keyword>
<reference evidence="2 3" key="1">
    <citation type="journal article" date="2016" name="Nat. Commun.">
        <title>Thousands of microbial genomes shed light on interconnected biogeochemical processes in an aquifer system.</title>
        <authorList>
            <person name="Anantharaman K."/>
            <person name="Brown C.T."/>
            <person name="Hug L.A."/>
            <person name="Sharon I."/>
            <person name="Castelle C.J."/>
            <person name="Probst A.J."/>
            <person name="Thomas B.C."/>
            <person name="Singh A."/>
            <person name="Wilkins M.J."/>
            <person name="Karaoz U."/>
            <person name="Brodie E.L."/>
            <person name="Williams K.H."/>
            <person name="Hubbard S.S."/>
            <person name="Banfield J.F."/>
        </authorList>
    </citation>
    <scope>NUCLEOTIDE SEQUENCE [LARGE SCALE GENOMIC DNA]</scope>
</reference>
<keyword evidence="1" id="KW-0472">Membrane</keyword>
<keyword evidence="1" id="KW-0812">Transmembrane</keyword>
<dbReference type="AlphaFoldDB" id="A0A1F6LH60"/>
<evidence type="ECO:0000313" key="2">
    <source>
        <dbReference type="EMBL" id="OGH58669.1"/>
    </source>
</evidence>
<dbReference type="EMBL" id="MFPS01000009">
    <property type="protein sequence ID" value="OGH58669.1"/>
    <property type="molecule type" value="Genomic_DNA"/>
</dbReference>
<name>A0A1F6LH60_9BACT</name>
<organism evidence="2 3">
    <name type="scientific">Candidatus Magasanikbacteria bacterium RIFCSPHIGHO2_01_FULL_33_34</name>
    <dbReference type="NCBI Taxonomy" id="1798671"/>
    <lineage>
        <taxon>Bacteria</taxon>
        <taxon>Candidatus Magasanikiibacteriota</taxon>
    </lineage>
</organism>
<feature type="transmembrane region" description="Helical" evidence="1">
    <location>
        <begin position="42"/>
        <end position="66"/>
    </location>
</feature>